<dbReference type="InterPro" id="IPR036047">
    <property type="entry name" value="F-box-like_dom_sf"/>
</dbReference>
<dbReference type="Proteomes" id="UP001420932">
    <property type="component" value="Unassembled WGS sequence"/>
</dbReference>
<dbReference type="Gene3D" id="2.120.10.80">
    <property type="entry name" value="Kelch-type beta propeller"/>
    <property type="match status" value="1"/>
</dbReference>
<dbReference type="AlphaFoldDB" id="A0AAP0KCG1"/>
<keyword evidence="3" id="KW-1185">Reference proteome</keyword>
<dbReference type="EMBL" id="JBBNAF010000004">
    <property type="protein sequence ID" value="KAK9150081.1"/>
    <property type="molecule type" value="Genomic_DNA"/>
</dbReference>
<evidence type="ECO:0000259" key="1">
    <source>
        <dbReference type="Pfam" id="PF07734"/>
    </source>
</evidence>
<dbReference type="InterPro" id="IPR050796">
    <property type="entry name" value="SCF_F-box_component"/>
</dbReference>
<accession>A0AAP0KCG1</accession>
<protein>
    <recommendedName>
        <fullName evidence="1">F-box associated beta-propeller type 1 domain-containing protein</fullName>
    </recommendedName>
</protein>
<dbReference type="NCBIfam" id="TIGR01640">
    <property type="entry name" value="F_box_assoc_1"/>
    <property type="match status" value="1"/>
</dbReference>
<name>A0AAP0KCG1_9MAGN</name>
<sequence>MADEEEATMESTRAPSPIPDDIIFDMVLAMLPTKSLSRFKCVNKAWYGYITSPQFAKLHVQKQNSITTLTEDDLLLLTPPPLLLDTILISLPLKWNYFDENHQEHPLLQLDFLIKDPVVRPRILGSCNGLLLVKIICNDRQRLLYIWNPCTKDYMKLPNPPYFTSFMAHDSDYVHTIFGFGYDSTADDYKVLKISTGLDIISCTYKTEGIIYTTRTNTWRRIPQIPHKIIFHEPGIFTVDGDINWIGTKDGDDPGYYYLVWFNIGSEEWREMLIEPSPAKGDVYIGMVLGGKVCIYNRYYQSLREHTNLYVLKDKYNGGTMSKVHGFPTRMTENCVALLFIRHHIALRKSTCADFNSLAAQHTGYGFNNPYSFVHQVIQSRQDCYLIWNTGMYLRKSLVSPRLLVD</sequence>
<organism evidence="2 3">
    <name type="scientific">Stephania yunnanensis</name>
    <dbReference type="NCBI Taxonomy" id="152371"/>
    <lineage>
        <taxon>Eukaryota</taxon>
        <taxon>Viridiplantae</taxon>
        <taxon>Streptophyta</taxon>
        <taxon>Embryophyta</taxon>
        <taxon>Tracheophyta</taxon>
        <taxon>Spermatophyta</taxon>
        <taxon>Magnoliopsida</taxon>
        <taxon>Ranunculales</taxon>
        <taxon>Menispermaceae</taxon>
        <taxon>Menispermoideae</taxon>
        <taxon>Cissampelideae</taxon>
        <taxon>Stephania</taxon>
    </lineage>
</organism>
<dbReference type="PANTHER" id="PTHR31672:SF13">
    <property type="entry name" value="F-BOX PROTEIN CPR30-LIKE"/>
    <property type="match status" value="1"/>
</dbReference>
<gene>
    <name evidence="2" type="ORF">Syun_008390</name>
</gene>
<dbReference type="SUPFAM" id="SSF81383">
    <property type="entry name" value="F-box domain"/>
    <property type="match status" value="1"/>
</dbReference>
<feature type="domain" description="F-box associated beta-propeller type 1" evidence="1">
    <location>
        <begin position="119"/>
        <end position="319"/>
    </location>
</feature>
<dbReference type="InterPro" id="IPR017451">
    <property type="entry name" value="F-box-assoc_interact_dom"/>
</dbReference>
<dbReference type="PANTHER" id="PTHR31672">
    <property type="entry name" value="BNACNNG10540D PROTEIN"/>
    <property type="match status" value="1"/>
</dbReference>
<dbReference type="SUPFAM" id="SSF50965">
    <property type="entry name" value="Galactose oxidase, central domain"/>
    <property type="match status" value="1"/>
</dbReference>
<evidence type="ECO:0000313" key="3">
    <source>
        <dbReference type="Proteomes" id="UP001420932"/>
    </source>
</evidence>
<dbReference type="InterPro" id="IPR011043">
    <property type="entry name" value="Gal_Oxase/kelch_b-propeller"/>
</dbReference>
<dbReference type="Pfam" id="PF07734">
    <property type="entry name" value="FBA_1"/>
    <property type="match status" value="1"/>
</dbReference>
<reference evidence="2 3" key="1">
    <citation type="submission" date="2024-01" db="EMBL/GenBank/DDBJ databases">
        <title>Genome assemblies of Stephania.</title>
        <authorList>
            <person name="Yang L."/>
        </authorList>
    </citation>
    <scope>NUCLEOTIDE SEQUENCE [LARGE SCALE GENOMIC DNA]</scope>
    <source>
        <strain evidence="2">YNDBR</strain>
        <tissue evidence="2">Leaf</tissue>
    </source>
</reference>
<proteinExistence type="predicted"/>
<dbReference type="InterPro" id="IPR015915">
    <property type="entry name" value="Kelch-typ_b-propeller"/>
</dbReference>
<comment type="caution">
    <text evidence="2">The sequence shown here is derived from an EMBL/GenBank/DDBJ whole genome shotgun (WGS) entry which is preliminary data.</text>
</comment>
<evidence type="ECO:0000313" key="2">
    <source>
        <dbReference type="EMBL" id="KAK9150081.1"/>
    </source>
</evidence>
<dbReference type="InterPro" id="IPR006527">
    <property type="entry name" value="F-box-assoc_dom_typ1"/>
</dbReference>